<keyword evidence="9" id="KW-0732">Signal</keyword>
<dbReference type="Proteomes" id="UP000578030">
    <property type="component" value="Unassembled WGS sequence"/>
</dbReference>
<dbReference type="InterPro" id="IPR001905">
    <property type="entry name" value="Ammonium_transpt"/>
</dbReference>
<dbReference type="NCBIfam" id="TIGR00836">
    <property type="entry name" value="amt"/>
    <property type="match status" value="1"/>
</dbReference>
<accession>A0A7W4K668</accession>
<evidence type="ECO:0000256" key="7">
    <source>
        <dbReference type="ARBA" id="ARBA00023177"/>
    </source>
</evidence>
<evidence type="ECO:0000256" key="4">
    <source>
        <dbReference type="ARBA" id="ARBA00022692"/>
    </source>
</evidence>
<evidence type="ECO:0000256" key="5">
    <source>
        <dbReference type="ARBA" id="ARBA00022989"/>
    </source>
</evidence>
<dbReference type="Gene3D" id="1.10.3430.10">
    <property type="entry name" value="Ammonium transporter AmtB like domains"/>
    <property type="match status" value="1"/>
</dbReference>
<feature type="transmembrane region" description="Helical" evidence="8">
    <location>
        <begin position="315"/>
        <end position="333"/>
    </location>
</feature>
<keyword evidence="6 8" id="KW-0472">Membrane</keyword>
<dbReference type="PRINTS" id="PR00342">
    <property type="entry name" value="RHESUSRHD"/>
</dbReference>
<evidence type="ECO:0000256" key="1">
    <source>
        <dbReference type="ARBA" id="ARBA00004141"/>
    </source>
</evidence>
<comment type="subcellular location">
    <subcellularLocation>
        <location evidence="8">Cell membrane</location>
        <topology evidence="8">Multi-pass membrane protein</topology>
    </subcellularLocation>
    <subcellularLocation>
        <location evidence="1">Membrane</location>
        <topology evidence="1">Multi-pass membrane protein</topology>
    </subcellularLocation>
</comment>
<keyword evidence="3 8" id="KW-0813">Transport</keyword>
<feature type="transmembrane region" description="Helical" evidence="8">
    <location>
        <begin position="131"/>
        <end position="151"/>
    </location>
</feature>
<feature type="domain" description="Ammonium transporter AmtB-like" evidence="10">
    <location>
        <begin position="41"/>
        <end position="437"/>
    </location>
</feature>
<evidence type="ECO:0000313" key="11">
    <source>
        <dbReference type="EMBL" id="MBB2201117.1"/>
    </source>
</evidence>
<gene>
    <name evidence="11" type="ORF">HLH28_05895</name>
</gene>
<evidence type="ECO:0000259" key="10">
    <source>
        <dbReference type="Pfam" id="PF00909"/>
    </source>
</evidence>
<comment type="similarity">
    <text evidence="2 8">Belongs to the ammonia transporter channel (TC 1.A.11.2) family.</text>
</comment>
<dbReference type="GO" id="GO:0008519">
    <property type="term" value="F:ammonium channel activity"/>
    <property type="evidence" value="ECO:0007669"/>
    <property type="project" value="InterPro"/>
</dbReference>
<protein>
    <recommendedName>
        <fullName evidence="8">Ammonium transporter</fullName>
    </recommendedName>
</protein>
<evidence type="ECO:0000256" key="3">
    <source>
        <dbReference type="ARBA" id="ARBA00022448"/>
    </source>
</evidence>
<dbReference type="PANTHER" id="PTHR43029">
    <property type="entry name" value="AMMONIUM TRANSPORTER MEP2"/>
    <property type="match status" value="1"/>
</dbReference>
<feature type="transmembrane region" description="Helical" evidence="8">
    <location>
        <begin position="158"/>
        <end position="181"/>
    </location>
</feature>
<dbReference type="RefSeq" id="WP_182955878.1">
    <property type="nucleotide sequence ID" value="NZ_JABEQM010000003.1"/>
</dbReference>
<feature type="transmembrane region" description="Helical" evidence="8">
    <location>
        <begin position="387"/>
        <end position="412"/>
    </location>
</feature>
<feature type="transmembrane region" description="Helical" evidence="8">
    <location>
        <begin position="291"/>
        <end position="309"/>
    </location>
</feature>
<feature type="transmembrane region" description="Helical" evidence="8">
    <location>
        <begin position="193"/>
        <end position="216"/>
    </location>
</feature>
<feature type="chain" id="PRO_5030947269" description="Ammonium transporter" evidence="9">
    <location>
        <begin position="29"/>
        <end position="440"/>
    </location>
</feature>
<feature type="signal peptide" evidence="9">
    <location>
        <begin position="1"/>
        <end position="28"/>
    </location>
</feature>
<dbReference type="EMBL" id="JABEQM010000003">
    <property type="protein sequence ID" value="MBB2201117.1"/>
    <property type="molecule type" value="Genomic_DNA"/>
</dbReference>
<evidence type="ECO:0000256" key="2">
    <source>
        <dbReference type="ARBA" id="ARBA00005887"/>
    </source>
</evidence>
<feature type="transmembrane region" description="Helical" evidence="8">
    <location>
        <begin position="41"/>
        <end position="62"/>
    </location>
</feature>
<keyword evidence="5 8" id="KW-1133">Transmembrane helix</keyword>
<organism evidence="11 12">
    <name type="scientific">Gluconacetobacter tumulisoli</name>
    <dbReference type="NCBI Taxonomy" id="1286189"/>
    <lineage>
        <taxon>Bacteria</taxon>
        <taxon>Pseudomonadati</taxon>
        <taxon>Pseudomonadota</taxon>
        <taxon>Alphaproteobacteria</taxon>
        <taxon>Acetobacterales</taxon>
        <taxon>Acetobacteraceae</taxon>
        <taxon>Gluconacetobacter</taxon>
    </lineage>
</organism>
<dbReference type="InterPro" id="IPR029020">
    <property type="entry name" value="Ammonium/urea_transptr"/>
</dbReference>
<dbReference type="PROSITE" id="PS01219">
    <property type="entry name" value="AMMONIUM_TRANSP"/>
    <property type="match status" value="1"/>
</dbReference>
<keyword evidence="7 8" id="KW-0924">Ammonia transport</keyword>
<feature type="transmembrane region" description="Helical" evidence="8">
    <location>
        <begin position="345"/>
        <end position="367"/>
    </location>
</feature>
<feature type="transmembrane region" description="Helical" evidence="8">
    <location>
        <begin position="74"/>
        <end position="97"/>
    </location>
</feature>
<dbReference type="GO" id="GO:0005886">
    <property type="term" value="C:plasma membrane"/>
    <property type="evidence" value="ECO:0007669"/>
    <property type="project" value="UniProtKB-SubCell"/>
</dbReference>
<dbReference type="InterPro" id="IPR018047">
    <property type="entry name" value="Ammonium_transpt_CS"/>
</dbReference>
<sequence>MTIVRVPSRLSWLCALFLCLAPFSAASAAEGGPPLSGGDTAWILVSSVFTSLMLLPGLALFYGGMVRKKNVLAIAVQCAAGCALVSLIWVICGYSLVFSPGTPILGGFGQLFLAGVSLNSVSPGAPTIPEYLYVMFELTFATITPLIVLGATADRMKFTAAMLFVVLWVLLIYCPIAHMVWGPDGLLAQSGELDFAGGTVVHVTSGTSALLACLALGKRMGLGSENMAPHNILLTMIGGSLLWMGWFCFNGGSALSAGPTAALAILNSQVAASAALVSWTLAEWKLHGKPSLLGALSGAISGLVVITPACGFVTVSGALAMGLIGGVVCLWAVNWPKHRFKYDDALDVWAIHGIGGIAGAFLTGVFATRAIGGPDHSGLLDGNWHQLLVQSKAIGLIALWTIVATALILVIVKRVCGLRVSPDVELEGLDIALHGEMLHD</sequence>
<comment type="caution">
    <text evidence="11">The sequence shown here is derived from an EMBL/GenBank/DDBJ whole genome shotgun (WGS) entry which is preliminary data.</text>
</comment>
<dbReference type="PANTHER" id="PTHR43029:SF10">
    <property type="entry name" value="AMMONIUM TRANSPORTER MEP2"/>
    <property type="match status" value="1"/>
</dbReference>
<dbReference type="AlphaFoldDB" id="A0A7W4K668"/>
<reference evidence="11 12" key="1">
    <citation type="submission" date="2020-04" db="EMBL/GenBank/DDBJ databases">
        <title>Description of novel Gluconacetobacter.</title>
        <authorList>
            <person name="Sombolestani A."/>
        </authorList>
    </citation>
    <scope>NUCLEOTIDE SEQUENCE [LARGE SCALE GENOMIC DNA]</scope>
    <source>
        <strain evidence="11 12">LMG 27802</strain>
    </source>
</reference>
<keyword evidence="4 8" id="KW-0812">Transmembrane</keyword>
<evidence type="ECO:0000313" key="12">
    <source>
        <dbReference type="Proteomes" id="UP000578030"/>
    </source>
</evidence>
<dbReference type="InterPro" id="IPR024041">
    <property type="entry name" value="NH4_transpt_AmtB-like_dom"/>
</dbReference>
<dbReference type="SUPFAM" id="SSF111352">
    <property type="entry name" value="Ammonium transporter"/>
    <property type="match status" value="1"/>
</dbReference>
<keyword evidence="12" id="KW-1185">Reference proteome</keyword>
<dbReference type="InterPro" id="IPR002229">
    <property type="entry name" value="RhesusRHD"/>
</dbReference>
<evidence type="ECO:0000256" key="9">
    <source>
        <dbReference type="SAM" id="SignalP"/>
    </source>
</evidence>
<name>A0A7W4K668_9PROT</name>
<dbReference type="Pfam" id="PF00909">
    <property type="entry name" value="Ammonium_transp"/>
    <property type="match status" value="1"/>
</dbReference>
<proteinExistence type="inferred from homology"/>
<evidence type="ECO:0000256" key="8">
    <source>
        <dbReference type="RuleBase" id="RU362002"/>
    </source>
</evidence>
<feature type="transmembrane region" description="Helical" evidence="8">
    <location>
        <begin position="261"/>
        <end position="279"/>
    </location>
</feature>
<feature type="transmembrane region" description="Helical" evidence="8">
    <location>
        <begin position="228"/>
        <end position="249"/>
    </location>
</feature>
<evidence type="ECO:0000256" key="6">
    <source>
        <dbReference type="ARBA" id="ARBA00023136"/>
    </source>
</evidence>